<dbReference type="CDD" id="cd00608">
    <property type="entry name" value="GalT"/>
    <property type="match status" value="1"/>
</dbReference>
<comment type="catalytic activity">
    <reaction evidence="1 13">
        <text>alpha-D-galactose 1-phosphate + UDP-alpha-D-glucose = alpha-D-glucose 1-phosphate + UDP-alpha-D-galactose</text>
        <dbReference type="Rhea" id="RHEA:13989"/>
        <dbReference type="ChEBI" id="CHEBI:58336"/>
        <dbReference type="ChEBI" id="CHEBI:58601"/>
        <dbReference type="ChEBI" id="CHEBI:58885"/>
        <dbReference type="ChEBI" id="CHEBI:66914"/>
        <dbReference type="EC" id="2.7.7.12"/>
    </reaction>
</comment>
<evidence type="ECO:0000259" key="14">
    <source>
        <dbReference type="Pfam" id="PF01087"/>
    </source>
</evidence>
<feature type="active site" description="Tele-UMP-histidine intermediate" evidence="11">
    <location>
        <position position="166"/>
    </location>
</feature>
<dbReference type="Gene3D" id="3.30.428.10">
    <property type="entry name" value="HIT-like"/>
    <property type="match status" value="2"/>
</dbReference>
<dbReference type="PIRSF" id="PIRSF000808">
    <property type="entry name" value="GalT"/>
    <property type="match status" value="1"/>
</dbReference>
<feature type="binding site" description="in other chain" evidence="12">
    <location>
        <position position="168"/>
    </location>
    <ligand>
        <name>UDP-alpha-D-glucose</name>
        <dbReference type="ChEBI" id="CHEBI:58885"/>
        <note>ligand shared between dimeric partners</note>
    </ligand>
</feature>
<feature type="domain" description="Galactose-1-phosphate uridyl transferase N-terminal" evidence="14">
    <location>
        <begin position="2"/>
        <end position="176"/>
    </location>
</feature>
<keyword evidence="9 13" id="KW-0299">Galactose metabolism</keyword>
<comment type="similarity">
    <text evidence="4 13">Belongs to the galactose-1-phosphate uridylyltransferase type 1 family.</text>
</comment>
<dbReference type="EC" id="2.7.7.12" evidence="13"/>
<dbReference type="PANTHER" id="PTHR11943">
    <property type="entry name" value="GALACTOSE-1-PHOSPHATE URIDYLYLTRANSFERASE"/>
    <property type="match status" value="1"/>
</dbReference>
<accession>A0A2R5L4Z0</accession>
<evidence type="ECO:0000256" key="2">
    <source>
        <dbReference type="ARBA" id="ARBA00001947"/>
    </source>
</evidence>
<feature type="binding site" description="in other chain" evidence="12">
    <location>
        <position position="153"/>
    </location>
    <ligand>
        <name>UDP-alpha-D-glucose</name>
        <dbReference type="ChEBI" id="CHEBI:58885"/>
        <note>ligand shared between dimeric partners</note>
    </ligand>
</feature>
<feature type="binding site" evidence="12">
    <location>
        <begin position="319"/>
        <end position="320"/>
    </location>
    <ligand>
        <name>UDP-alpha-D-glucose</name>
        <dbReference type="ChEBI" id="CHEBI:58885"/>
        <note>ligand shared between dimeric partners</note>
    </ligand>
</feature>
<protein>
    <recommendedName>
        <fullName evidence="13">Galactose-1-phosphate uridylyltransferase</fullName>
        <ecNumber evidence="13">2.7.7.12</ecNumber>
    </recommendedName>
</protein>
<feature type="binding site" evidence="12">
    <location>
        <begin position="27"/>
        <end position="30"/>
    </location>
    <ligand>
        <name>UDP-alpha-D-glucose</name>
        <dbReference type="ChEBI" id="CHEBI:58885"/>
        <note>ligand shared between dimeric partners</note>
    </ligand>
</feature>
<evidence type="ECO:0000256" key="1">
    <source>
        <dbReference type="ARBA" id="ARBA00001107"/>
    </source>
</evidence>
<dbReference type="GO" id="GO:0005737">
    <property type="term" value="C:cytoplasm"/>
    <property type="evidence" value="ECO:0007669"/>
    <property type="project" value="TreeGrafter"/>
</dbReference>
<organism evidence="16">
    <name type="scientific">Ornithodoros turicata</name>
    <dbReference type="NCBI Taxonomy" id="34597"/>
    <lineage>
        <taxon>Eukaryota</taxon>
        <taxon>Metazoa</taxon>
        <taxon>Ecdysozoa</taxon>
        <taxon>Arthropoda</taxon>
        <taxon>Chelicerata</taxon>
        <taxon>Arachnida</taxon>
        <taxon>Acari</taxon>
        <taxon>Parasitiformes</taxon>
        <taxon>Ixodida</taxon>
        <taxon>Ixodoidea</taxon>
        <taxon>Argasidae</taxon>
        <taxon>Ornithodorinae</taxon>
        <taxon>Ornithodoros</taxon>
    </lineage>
</organism>
<dbReference type="Pfam" id="PF01087">
    <property type="entry name" value="GalP_UDP_transf"/>
    <property type="match status" value="1"/>
</dbReference>
<evidence type="ECO:0000256" key="13">
    <source>
        <dbReference type="RuleBase" id="RU000506"/>
    </source>
</evidence>
<dbReference type="InterPro" id="IPR019779">
    <property type="entry name" value="GalP_UDPtransf1_His-AS"/>
</dbReference>
<feature type="binding site" evidence="12">
    <location>
        <begin position="314"/>
        <end position="315"/>
    </location>
    <ligand>
        <name>UDP-alpha-D-glucose</name>
        <dbReference type="ChEBI" id="CHEBI:58885"/>
        <note>ligand shared between dimeric partners</note>
    </ligand>
</feature>
<reference evidence="16" key="1">
    <citation type="submission" date="2018-03" db="EMBL/GenBank/DDBJ databases">
        <title>The relapsing fever spirochete Borrelia turicatae persists in the highly oxidative environment of its soft-bodied tick vector.</title>
        <authorList>
            <person name="Bourret T.J."/>
            <person name="Boyle W.K."/>
            <person name="Valenzuela J.G."/>
            <person name="Oliveira F."/>
            <person name="Lopez J.E."/>
        </authorList>
    </citation>
    <scope>NUCLEOTIDE SEQUENCE</scope>
    <source>
        <strain evidence="16">Kansas strain/isolate</strain>
        <tissue evidence="16">Salivary glands</tissue>
    </source>
</reference>
<dbReference type="Pfam" id="PF02744">
    <property type="entry name" value="GalP_UDP_tr_C"/>
    <property type="match status" value="1"/>
</dbReference>
<feature type="binding site" description="in other chain" evidence="12">
    <location>
        <position position="326"/>
    </location>
    <ligand>
        <name>UDP-alpha-D-glucose</name>
        <dbReference type="ChEBI" id="CHEBI:58885"/>
        <note>ligand shared between dimeric partners</note>
    </ligand>
</feature>
<dbReference type="GO" id="GO:0033499">
    <property type="term" value="P:galactose catabolic process via UDP-galactose, Leloir pathway"/>
    <property type="evidence" value="ECO:0007669"/>
    <property type="project" value="TreeGrafter"/>
</dbReference>
<dbReference type="InterPro" id="IPR005849">
    <property type="entry name" value="GalP_Utransf_N"/>
</dbReference>
<feature type="binding site" description="in other chain" evidence="12">
    <location>
        <begin position="76"/>
        <end position="77"/>
    </location>
    <ligand>
        <name>UDP-alpha-D-glucose</name>
        <dbReference type="ChEBI" id="CHEBI:58885"/>
        <note>ligand shared between dimeric partners</note>
    </ligand>
</feature>
<feature type="binding site" description="in other chain" evidence="12">
    <location>
        <position position="60"/>
    </location>
    <ligand>
        <name>UDP-alpha-D-glucose</name>
        <dbReference type="ChEBI" id="CHEBI:58885"/>
        <note>ligand shared between dimeric partners</note>
    </ligand>
</feature>
<evidence type="ECO:0000256" key="12">
    <source>
        <dbReference type="PIRSR" id="PIRSR000808-2"/>
    </source>
</evidence>
<sequence>MEFNPRDHPHTRYNPLKDEWVLVSPHRTKRPWMGKTDKVTEVEIPAFIEGNPLCPGATRANNEVNPQYESTFTFQNDFPALLEEAPTLKGSEDSSLFRMEAVRGTCRVMCFHPCSNMTLPLMEHAHIERVIKDWVAQVHELGKEYAWVQIFENKGEIMGCSNPHPHCQIWASSFLPNEPRKKDETQKTYFRKHGVPLLVDYLEQEIKNQERIVVETEHWIALVPFWAVWPYETMILPKRHVPRMSNLNNAEHSDLANAMKLLLTKYDNLFQVPFPYSMGWHGAPTGEYLSHDMSHWQLHAIYYPPLLRSGTIQKFMVGYEMLAQPQRDITPEQAAEQLKSLPDVHYKTMHQTEY</sequence>
<keyword evidence="6 13" id="KW-0548">Nucleotidyltransferase</keyword>
<dbReference type="FunFam" id="3.30.428.10:FF:000002">
    <property type="entry name" value="Galactose-1-phosphate uridylyltransferase"/>
    <property type="match status" value="1"/>
</dbReference>
<evidence type="ECO:0000256" key="4">
    <source>
        <dbReference type="ARBA" id="ARBA00010951"/>
    </source>
</evidence>
<evidence type="ECO:0000256" key="6">
    <source>
        <dbReference type="ARBA" id="ARBA00022695"/>
    </source>
</evidence>
<keyword evidence="10 13" id="KW-0119">Carbohydrate metabolism</keyword>
<keyword evidence="8" id="KW-0862">Zinc</keyword>
<dbReference type="UniPathway" id="UPA00214"/>
<dbReference type="PROSITE" id="PS00117">
    <property type="entry name" value="GAL_P_UDP_TRANSF_I"/>
    <property type="match status" value="1"/>
</dbReference>
<dbReference type="InterPro" id="IPR036265">
    <property type="entry name" value="HIT-like_sf"/>
</dbReference>
<feature type="domain" description="Galactose-1-phosphate uridyl transferase C-terminal" evidence="15">
    <location>
        <begin position="183"/>
        <end position="348"/>
    </location>
</feature>
<dbReference type="EMBL" id="GGLE01000432">
    <property type="protein sequence ID" value="MBY04558.1"/>
    <property type="molecule type" value="Transcribed_RNA"/>
</dbReference>
<evidence type="ECO:0000256" key="7">
    <source>
        <dbReference type="ARBA" id="ARBA00022723"/>
    </source>
</evidence>
<evidence type="ECO:0000256" key="11">
    <source>
        <dbReference type="PIRSR" id="PIRSR000808-1"/>
    </source>
</evidence>
<proteinExistence type="inferred from homology"/>
<dbReference type="NCBIfam" id="TIGR00209">
    <property type="entry name" value="galT_1"/>
    <property type="match status" value="1"/>
</dbReference>
<keyword evidence="5 13" id="KW-0808">Transferase</keyword>
<dbReference type="PANTHER" id="PTHR11943:SF1">
    <property type="entry name" value="GALACTOSE-1-PHOSPHATE URIDYLYLTRANSFERASE"/>
    <property type="match status" value="1"/>
</dbReference>
<evidence type="ECO:0000256" key="8">
    <source>
        <dbReference type="ARBA" id="ARBA00022833"/>
    </source>
</evidence>
<keyword evidence="7 13" id="KW-0479">Metal-binding</keyword>
<comment type="cofactor">
    <cofactor evidence="2">
        <name>Zn(2+)</name>
        <dbReference type="ChEBI" id="CHEBI:29105"/>
    </cofactor>
</comment>
<evidence type="ECO:0000256" key="9">
    <source>
        <dbReference type="ARBA" id="ARBA00023144"/>
    </source>
</evidence>
<name>A0A2R5L4Z0_9ACAR</name>
<comment type="pathway">
    <text evidence="3 13">Carbohydrate metabolism; galactose metabolism.</text>
</comment>
<dbReference type="FunFam" id="3.30.428.10:FF:000001">
    <property type="entry name" value="Galactose-1-phosphate uridylyltransferase"/>
    <property type="match status" value="1"/>
</dbReference>
<dbReference type="SUPFAM" id="SSF54197">
    <property type="entry name" value="HIT-like"/>
    <property type="match status" value="2"/>
</dbReference>
<evidence type="ECO:0000313" key="16">
    <source>
        <dbReference type="EMBL" id="MBY04558.1"/>
    </source>
</evidence>
<dbReference type="NCBIfam" id="NF008724">
    <property type="entry name" value="PRK11720.1"/>
    <property type="match status" value="1"/>
</dbReference>
<dbReference type="AlphaFoldDB" id="A0A2R5L4Z0"/>
<evidence type="ECO:0000256" key="10">
    <source>
        <dbReference type="ARBA" id="ARBA00023277"/>
    </source>
</evidence>
<evidence type="ECO:0000256" key="3">
    <source>
        <dbReference type="ARBA" id="ARBA00004947"/>
    </source>
</evidence>
<evidence type="ECO:0000259" key="15">
    <source>
        <dbReference type="Pfam" id="PF02744"/>
    </source>
</evidence>
<dbReference type="GO" id="GO:0008270">
    <property type="term" value="F:zinc ion binding"/>
    <property type="evidence" value="ECO:0007669"/>
    <property type="project" value="InterPro"/>
</dbReference>
<dbReference type="InterPro" id="IPR001937">
    <property type="entry name" value="GalP_UDPtransf1"/>
</dbReference>
<evidence type="ECO:0000256" key="5">
    <source>
        <dbReference type="ARBA" id="ARBA00022679"/>
    </source>
</evidence>
<feature type="binding site" description="in other chain" evidence="12">
    <location>
        <begin position="159"/>
        <end position="161"/>
    </location>
    <ligand>
        <name>UDP-alpha-D-glucose</name>
        <dbReference type="ChEBI" id="CHEBI:58885"/>
        <note>ligand shared between dimeric partners</note>
    </ligand>
</feature>
<dbReference type="GO" id="GO:0008108">
    <property type="term" value="F:UDP-glucose:hexose-1-phosphate uridylyltransferase activity"/>
    <property type="evidence" value="ECO:0007669"/>
    <property type="project" value="UniProtKB-EC"/>
</dbReference>
<dbReference type="InterPro" id="IPR005850">
    <property type="entry name" value="GalP_Utransf_C"/>
</dbReference>